<protein>
    <submittedName>
        <fullName evidence="3">Uncharacterized protein</fullName>
    </submittedName>
</protein>
<keyword evidence="2" id="KW-0472">Membrane</keyword>
<dbReference type="AlphaFoldDB" id="H9BX68"/>
<feature type="region of interest" description="Disordered" evidence="1">
    <location>
        <begin position="22"/>
        <end position="46"/>
    </location>
</feature>
<organism evidence="3">
    <name type="scientific">uncultured bacterium W5-51b</name>
    <dbReference type="NCBI Taxonomy" id="1130999"/>
    <lineage>
        <taxon>Bacteria</taxon>
        <taxon>environmental samples</taxon>
    </lineage>
</organism>
<accession>H9BX68</accession>
<feature type="compositionally biased region" description="Low complexity" evidence="1">
    <location>
        <begin position="33"/>
        <end position="46"/>
    </location>
</feature>
<proteinExistence type="predicted"/>
<reference evidence="3" key="1">
    <citation type="submission" date="2011-11" db="EMBL/GenBank/DDBJ databases">
        <title>Construction and analysis of a metagenome of deep-sea sediment.</title>
        <authorList>
            <person name="Huo Y.-Y."/>
            <person name="Cheng H."/>
            <person name="Wu M."/>
        </authorList>
    </citation>
    <scope>NUCLEOTIDE SEQUENCE</scope>
</reference>
<name>H9BX68_9BACT</name>
<keyword evidence="2" id="KW-0812">Transmembrane</keyword>
<sequence length="177" mass="19907">MPKTQDELQQLIREIVVEQKMKAVPQKPKAKPGDQAGQPPAATPTAERLRLSNKQIVAAAAVLVALVAAPVAWILWPRNAEIPDGMVGLWTTADPRYADRAFRVTKTTLTFHVGPQDSTYHDIVRVRAKKGDITTQFTVYYTHSGLELEFPLLYVERSDTTIQLLNQRGMTWRKQES</sequence>
<dbReference type="EMBL" id="JQ085824">
    <property type="protein sequence ID" value="AFD03390.1"/>
    <property type="molecule type" value="Genomic_DNA"/>
</dbReference>
<feature type="transmembrane region" description="Helical" evidence="2">
    <location>
        <begin position="56"/>
        <end position="76"/>
    </location>
</feature>
<keyword evidence="2" id="KW-1133">Transmembrane helix</keyword>
<evidence type="ECO:0000256" key="2">
    <source>
        <dbReference type="SAM" id="Phobius"/>
    </source>
</evidence>
<evidence type="ECO:0000256" key="1">
    <source>
        <dbReference type="SAM" id="MobiDB-lite"/>
    </source>
</evidence>
<evidence type="ECO:0000313" key="3">
    <source>
        <dbReference type="EMBL" id="AFD03390.1"/>
    </source>
</evidence>